<dbReference type="GO" id="GO:0004930">
    <property type="term" value="F:G protein-coupled receptor activity"/>
    <property type="evidence" value="ECO:0007669"/>
    <property type="project" value="TreeGrafter"/>
</dbReference>
<dbReference type="Proteomes" id="UP000187209">
    <property type="component" value="Unassembled WGS sequence"/>
</dbReference>
<evidence type="ECO:0000256" key="5">
    <source>
        <dbReference type="SAM" id="Phobius"/>
    </source>
</evidence>
<dbReference type="AlphaFoldDB" id="A0A1R2B099"/>
<feature type="transmembrane region" description="Helical" evidence="5">
    <location>
        <begin position="177"/>
        <end position="200"/>
    </location>
</feature>
<evidence type="ECO:0000256" key="4">
    <source>
        <dbReference type="ARBA" id="ARBA00023136"/>
    </source>
</evidence>
<name>A0A1R2B099_9CILI</name>
<dbReference type="GO" id="GO:0005886">
    <property type="term" value="C:plasma membrane"/>
    <property type="evidence" value="ECO:0007669"/>
    <property type="project" value="TreeGrafter"/>
</dbReference>
<evidence type="ECO:0000256" key="2">
    <source>
        <dbReference type="ARBA" id="ARBA00022692"/>
    </source>
</evidence>
<evidence type="ECO:0000256" key="3">
    <source>
        <dbReference type="ARBA" id="ARBA00022989"/>
    </source>
</evidence>
<dbReference type="PANTHER" id="PTHR23112">
    <property type="entry name" value="G PROTEIN-COUPLED RECEPTOR 157-RELATED"/>
    <property type="match status" value="1"/>
</dbReference>
<gene>
    <name evidence="6" type="ORF">SteCoe_31951</name>
</gene>
<dbReference type="SUPFAM" id="SSF81321">
    <property type="entry name" value="Family A G protein-coupled receptor-like"/>
    <property type="match status" value="1"/>
</dbReference>
<feature type="transmembrane region" description="Helical" evidence="5">
    <location>
        <begin position="129"/>
        <end position="156"/>
    </location>
</feature>
<dbReference type="EMBL" id="MPUH01001120">
    <property type="protein sequence ID" value="OMJ70135.1"/>
    <property type="molecule type" value="Genomic_DNA"/>
</dbReference>
<dbReference type="PANTHER" id="PTHR23112:SF0">
    <property type="entry name" value="TRANSMEMBRANE PROTEIN 116"/>
    <property type="match status" value="1"/>
</dbReference>
<feature type="transmembrane region" description="Helical" evidence="5">
    <location>
        <begin position="60"/>
        <end position="78"/>
    </location>
</feature>
<keyword evidence="3 5" id="KW-1133">Transmembrane helix</keyword>
<proteinExistence type="predicted"/>
<evidence type="ECO:0000313" key="6">
    <source>
        <dbReference type="EMBL" id="OMJ70135.1"/>
    </source>
</evidence>
<feature type="transmembrane region" description="Helical" evidence="5">
    <location>
        <begin position="206"/>
        <end position="227"/>
    </location>
</feature>
<accession>A0A1R2B099</accession>
<sequence length="270" mass="31127">MSSCFLILACFMMKMWKIASLRLVLYLTIGNAISSIVFMLPTNEYSFMCGFQEHVLNFTLFYELIWGVLLFYYAYLRVVRGQKFTKIMEIRFLAIALVPSLLCSLPLFVSDTMGDNCWKDPHTPLEVVVSSYGFLALYPIGILFCCISLLGIYLYFREKRAKGEQNNESKIAKLILVGRYTFMIYSYSLILYIYSIMSLFNWPNRVFGFLSVFSHASCGLFTLTIFISTTKVRQIFDEHFKTQNPPVDILYEDSDNFKSASSPLYSGLSD</sequence>
<reference evidence="6 7" key="1">
    <citation type="submission" date="2016-11" db="EMBL/GenBank/DDBJ databases">
        <title>The macronuclear genome of Stentor coeruleus: a giant cell with tiny introns.</title>
        <authorList>
            <person name="Slabodnick M."/>
            <person name="Ruby J.G."/>
            <person name="Reiff S.B."/>
            <person name="Swart E.C."/>
            <person name="Gosai S."/>
            <person name="Prabakaran S."/>
            <person name="Witkowska E."/>
            <person name="Larue G.E."/>
            <person name="Fisher S."/>
            <person name="Freeman R.M."/>
            <person name="Gunawardena J."/>
            <person name="Chu W."/>
            <person name="Stover N.A."/>
            <person name="Gregory B.D."/>
            <person name="Nowacki M."/>
            <person name="Derisi J."/>
            <person name="Roy S.W."/>
            <person name="Marshall W.F."/>
            <person name="Sood P."/>
        </authorList>
    </citation>
    <scope>NUCLEOTIDE SEQUENCE [LARGE SCALE GENOMIC DNA]</scope>
    <source>
        <strain evidence="6">WM001</strain>
    </source>
</reference>
<protein>
    <recommendedName>
        <fullName evidence="8">G-protein coupled receptors family 2 profile 2 domain-containing protein</fullName>
    </recommendedName>
</protein>
<dbReference type="GO" id="GO:0007189">
    <property type="term" value="P:adenylate cyclase-activating G protein-coupled receptor signaling pathway"/>
    <property type="evidence" value="ECO:0007669"/>
    <property type="project" value="TreeGrafter"/>
</dbReference>
<keyword evidence="7" id="KW-1185">Reference proteome</keyword>
<evidence type="ECO:0000256" key="1">
    <source>
        <dbReference type="ARBA" id="ARBA00004141"/>
    </source>
</evidence>
<organism evidence="6 7">
    <name type="scientific">Stentor coeruleus</name>
    <dbReference type="NCBI Taxonomy" id="5963"/>
    <lineage>
        <taxon>Eukaryota</taxon>
        <taxon>Sar</taxon>
        <taxon>Alveolata</taxon>
        <taxon>Ciliophora</taxon>
        <taxon>Postciliodesmatophora</taxon>
        <taxon>Heterotrichea</taxon>
        <taxon>Heterotrichida</taxon>
        <taxon>Stentoridae</taxon>
        <taxon>Stentor</taxon>
    </lineage>
</organism>
<keyword evidence="2 5" id="KW-0812">Transmembrane</keyword>
<feature type="transmembrane region" description="Helical" evidence="5">
    <location>
        <begin position="90"/>
        <end position="109"/>
    </location>
</feature>
<dbReference type="Gene3D" id="1.20.1070.10">
    <property type="entry name" value="Rhodopsin 7-helix transmembrane proteins"/>
    <property type="match status" value="1"/>
</dbReference>
<feature type="transmembrane region" description="Helical" evidence="5">
    <location>
        <begin position="21"/>
        <end position="40"/>
    </location>
</feature>
<evidence type="ECO:0000313" key="7">
    <source>
        <dbReference type="Proteomes" id="UP000187209"/>
    </source>
</evidence>
<comment type="caution">
    <text evidence="6">The sequence shown here is derived from an EMBL/GenBank/DDBJ whole genome shotgun (WGS) entry which is preliminary data.</text>
</comment>
<comment type="subcellular location">
    <subcellularLocation>
        <location evidence="1">Membrane</location>
        <topology evidence="1">Multi-pass membrane protein</topology>
    </subcellularLocation>
</comment>
<evidence type="ECO:0008006" key="8">
    <source>
        <dbReference type="Google" id="ProtNLM"/>
    </source>
</evidence>
<keyword evidence="4 5" id="KW-0472">Membrane</keyword>